<name>A0AAD9DB25_9STRA</name>
<proteinExistence type="predicted"/>
<evidence type="ECO:0000256" key="1">
    <source>
        <dbReference type="SAM" id="Coils"/>
    </source>
</evidence>
<keyword evidence="4" id="KW-1185">Reference proteome</keyword>
<reference evidence="3" key="1">
    <citation type="submission" date="2023-06" db="EMBL/GenBank/DDBJ databases">
        <title>Survivors Of The Sea: Transcriptome response of Skeletonema marinoi to long-term dormancy.</title>
        <authorList>
            <person name="Pinder M.I.M."/>
            <person name="Kourtchenko O."/>
            <person name="Robertson E.K."/>
            <person name="Larsson T."/>
            <person name="Maumus F."/>
            <person name="Osuna-Cruz C.M."/>
            <person name="Vancaester E."/>
            <person name="Stenow R."/>
            <person name="Vandepoele K."/>
            <person name="Ploug H."/>
            <person name="Bruchert V."/>
            <person name="Godhe A."/>
            <person name="Topel M."/>
        </authorList>
    </citation>
    <scope>NUCLEOTIDE SEQUENCE</scope>
    <source>
        <strain evidence="3">R05AC</strain>
    </source>
</reference>
<evidence type="ECO:0008006" key="5">
    <source>
        <dbReference type="Google" id="ProtNLM"/>
    </source>
</evidence>
<evidence type="ECO:0000256" key="2">
    <source>
        <dbReference type="SAM" id="MobiDB-lite"/>
    </source>
</evidence>
<feature type="compositionally biased region" description="Basic and acidic residues" evidence="2">
    <location>
        <begin position="344"/>
        <end position="362"/>
    </location>
</feature>
<feature type="compositionally biased region" description="Low complexity" evidence="2">
    <location>
        <begin position="29"/>
        <end position="39"/>
    </location>
</feature>
<feature type="region of interest" description="Disordered" evidence="2">
    <location>
        <begin position="29"/>
        <end position="56"/>
    </location>
</feature>
<keyword evidence="1" id="KW-0175">Coiled coil</keyword>
<sequence>MASLPILGGIALLIGLIILALKFAQKSSSTSTTTSSSSTLTKKANSGTNKPLNRKVTLNPEADAKYILNTLTPKSTPLEILYAIATSPDNITVATKSLELRADVVQRKLVHLKEQAKKAEDAQANATLDELLNDDEDDAWASDDEDDEAAQLAKAAKEEKKKQAAALAKATGKDAQDVTKVMLEGVDDNVLGMQWVKKNLTALGVWPPPKYATKTNINMDAPTERNLIMTMGRLNARALNSHPELLQAGPTGKIDPTYFQSTMEYRQRVGQQLDNVLRFACTLRSFQLACAVLDAIVMFKIGCMDAHSEVELKWFQKFMEEKYGKEGTPKLILEDTYLGVPTEEPSKDKEENKTEAEKKEEEKNKLVQLIAQSRQVTTTDDKMSLEMQITRQHAEAFTKEKLALCQRQGIPPQIGMQAYRESWFIIVRAYKLNEDGSRMSNWDGAMGGSNPNHFEVLKGNKHAIFDMLTEDTIASFEKEFVGSDVSDRKVIVGWPFVISNVAQKSGKVKIHLPPPDVPGKYEFSVTIKSQEFLCGVEEFKLVVDIAQGVKKKKDEKQEEDKEGKKDK</sequence>
<dbReference type="EMBL" id="JATAAI010000018">
    <property type="protein sequence ID" value="KAK1739228.1"/>
    <property type="molecule type" value="Genomic_DNA"/>
</dbReference>
<comment type="caution">
    <text evidence="3">The sequence shown here is derived from an EMBL/GenBank/DDBJ whole genome shotgun (WGS) entry which is preliminary data.</text>
</comment>
<dbReference type="Proteomes" id="UP001224775">
    <property type="component" value="Unassembled WGS sequence"/>
</dbReference>
<gene>
    <name evidence="3" type="ORF">QTG54_009771</name>
</gene>
<protein>
    <recommendedName>
        <fullName evidence="5">SEC63 domain-containing protein</fullName>
    </recommendedName>
</protein>
<feature type="coiled-coil region" evidence="1">
    <location>
        <begin position="95"/>
        <end position="129"/>
    </location>
</feature>
<accession>A0AAD9DB25</accession>
<organism evidence="3 4">
    <name type="scientific">Skeletonema marinoi</name>
    <dbReference type="NCBI Taxonomy" id="267567"/>
    <lineage>
        <taxon>Eukaryota</taxon>
        <taxon>Sar</taxon>
        <taxon>Stramenopiles</taxon>
        <taxon>Ochrophyta</taxon>
        <taxon>Bacillariophyta</taxon>
        <taxon>Coscinodiscophyceae</taxon>
        <taxon>Thalassiosirophycidae</taxon>
        <taxon>Thalassiosirales</taxon>
        <taxon>Skeletonemataceae</taxon>
        <taxon>Skeletonema</taxon>
        <taxon>Skeletonema marinoi-dohrnii complex</taxon>
    </lineage>
</organism>
<dbReference type="AlphaFoldDB" id="A0AAD9DB25"/>
<feature type="compositionally biased region" description="Polar residues" evidence="2">
    <location>
        <begin position="40"/>
        <end position="51"/>
    </location>
</feature>
<evidence type="ECO:0000313" key="3">
    <source>
        <dbReference type="EMBL" id="KAK1739228.1"/>
    </source>
</evidence>
<feature type="region of interest" description="Disordered" evidence="2">
    <location>
        <begin position="339"/>
        <end position="362"/>
    </location>
</feature>
<evidence type="ECO:0000313" key="4">
    <source>
        <dbReference type="Proteomes" id="UP001224775"/>
    </source>
</evidence>